<evidence type="ECO:0000256" key="9">
    <source>
        <dbReference type="SAM" id="Phobius"/>
    </source>
</evidence>
<dbReference type="InterPro" id="IPR003593">
    <property type="entry name" value="AAA+_ATPase"/>
</dbReference>
<feature type="transmembrane region" description="Helical" evidence="9">
    <location>
        <begin position="56"/>
        <end position="75"/>
    </location>
</feature>
<feature type="transmembrane region" description="Helical" evidence="9">
    <location>
        <begin position="155"/>
        <end position="174"/>
    </location>
</feature>
<name>A0A1U7NN34_9FIRM</name>
<dbReference type="InterPro" id="IPR003439">
    <property type="entry name" value="ABC_transporter-like_ATP-bd"/>
</dbReference>
<dbReference type="Pfam" id="PF00664">
    <property type="entry name" value="ABC_membrane"/>
    <property type="match status" value="1"/>
</dbReference>
<gene>
    <name evidence="12" type="ORF">BO225_05065</name>
</gene>
<dbReference type="GO" id="GO:0016887">
    <property type="term" value="F:ATP hydrolysis activity"/>
    <property type="evidence" value="ECO:0007669"/>
    <property type="project" value="InterPro"/>
</dbReference>
<dbReference type="InterPro" id="IPR017871">
    <property type="entry name" value="ABC_transporter-like_CS"/>
</dbReference>
<dbReference type="SUPFAM" id="SSF52540">
    <property type="entry name" value="P-loop containing nucleoside triphosphate hydrolases"/>
    <property type="match status" value="1"/>
</dbReference>
<dbReference type="EMBL" id="MPKA01000060">
    <property type="protein sequence ID" value="OLU46720.1"/>
    <property type="molecule type" value="Genomic_DNA"/>
</dbReference>
<dbReference type="AlphaFoldDB" id="A0A1U7NN34"/>
<evidence type="ECO:0000256" key="2">
    <source>
        <dbReference type="ARBA" id="ARBA00022448"/>
    </source>
</evidence>
<dbReference type="InterPro" id="IPR011527">
    <property type="entry name" value="ABC1_TM_dom"/>
</dbReference>
<organism evidence="12 13">
    <name type="scientific">Dubosiella newyorkensis</name>
    <dbReference type="NCBI Taxonomy" id="1862672"/>
    <lineage>
        <taxon>Bacteria</taxon>
        <taxon>Bacillati</taxon>
        <taxon>Bacillota</taxon>
        <taxon>Erysipelotrichia</taxon>
        <taxon>Erysipelotrichales</taxon>
        <taxon>Erysipelotrichaceae</taxon>
        <taxon>Dubosiella</taxon>
    </lineage>
</organism>
<dbReference type="GO" id="GO:0005524">
    <property type="term" value="F:ATP binding"/>
    <property type="evidence" value="ECO:0007669"/>
    <property type="project" value="UniProtKB-KW"/>
</dbReference>
<accession>A0A1U7NN34</accession>
<evidence type="ECO:0000259" key="10">
    <source>
        <dbReference type="PROSITE" id="PS50893"/>
    </source>
</evidence>
<comment type="caution">
    <text evidence="12">The sequence shown here is derived from an EMBL/GenBank/DDBJ whole genome shotgun (WGS) entry which is preliminary data.</text>
</comment>
<reference evidence="12 13" key="1">
    <citation type="submission" date="2016-11" db="EMBL/GenBank/DDBJ databases">
        <title>Description of two novel members of the family Erysipelotrichaceae: Ileibacterium lipovorans gen. nov., sp. nov. and Dubosiella newyorkensis, gen. nov., sp. nov.</title>
        <authorList>
            <person name="Cox L.M."/>
            <person name="Sohn J."/>
            <person name="Tyrrell K.L."/>
            <person name="Citron D.M."/>
            <person name="Lawson P.A."/>
            <person name="Patel N.B."/>
            <person name="Iizumi T."/>
            <person name="Perez-Perez G.I."/>
            <person name="Goldstein E.J."/>
            <person name="Blaser M.J."/>
        </authorList>
    </citation>
    <scope>NUCLEOTIDE SEQUENCE [LARGE SCALE GENOMIC DNA]</scope>
    <source>
        <strain evidence="12 13">NYU-BL-A4</strain>
    </source>
</reference>
<dbReference type="FunFam" id="3.40.50.300:FF:000221">
    <property type="entry name" value="Multidrug ABC transporter ATP-binding protein"/>
    <property type="match status" value="1"/>
</dbReference>
<keyword evidence="8 9" id="KW-0472">Membrane</keyword>
<evidence type="ECO:0000313" key="12">
    <source>
        <dbReference type="EMBL" id="OLU46720.1"/>
    </source>
</evidence>
<dbReference type="Gene3D" id="1.20.1560.10">
    <property type="entry name" value="ABC transporter type 1, transmembrane domain"/>
    <property type="match status" value="1"/>
</dbReference>
<dbReference type="InterPro" id="IPR027417">
    <property type="entry name" value="P-loop_NTPase"/>
</dbReference>
<dbReference type="GO" id="GO:0015421">
    <property type="term" value="F:ABC-type oligopeptide transporter activity"/>
    <property type="evidence" value="ECO:0007669"/>
    <property type="project" value="TreeGrafter"/>
</dbReference>
<evidence type="ECO:0000256" key="5">
    <source>
        <dbReference type="ARBA" id="ARBA00022741"/>
    </source>
</evidence>
<comment type="subcellular location">
    <subcellularLocation>
        <location evidence="1">Cell membrane</location>
        <topology evidence="1">Multi-pass membrane protein</topology>
    </subcellularLocation>
</comment>
<evidence type="ECO:0000256" key="7">
    <source>
        <dbReference type="ARBA" id="ARBA00022989"/>
    </source>
</evidence>
<dbReference type="Proteomes" id="UP000186705">
    <property type="component" value="Unassembled WGS sequence"/>
</dbReference>
<dbReference type="InterPro" id="IPR036640">
    <property type="entry name" value="ABC1_TM_sf"/>
</dbReference>
<feature type="domain" description="ABC transporter" evidence="10">
    <location>
        <begin position="330"/>
        <end position="565"/>
    </location>
</feature>
<evidence type="ECO:0000256" key="4">
    <source>
        <dbReference type="ARBA" id="ARBA00022692"/>
    </source>
</evidence>
<dbReference type="Gene3D" id="3.40.50.300">
    <property type="entry name" value="P-loop containing nucleotide triphosphate hydrolases"/>
    <property type="match status" value="1"/>
</dbReference>
<feature type="transmembrane region" description="Helical" evidence="9">
    <location>
        <begin position="14"/>
        <end position="36"/>
    </location>
</feature>
<dbReference type="PROSITE" id="PS50929">
    <property type="entry name" value="ABC_TM1F"/>
    <property type="match status" value="1"/>
</dbReference>
<dbReference type="PROSITE" id="PS50893">
    <property type="entry name" value="ABC_TRANSPORTER_2"/>
    <property type="match status" value="1"/>
</dbReference>
<dbReference type="RefSeq" id="WP_076341200.1">
    <property type="nucleotide sequence ID" value="NZ_CAPDDE010000025.1"/>
</dbReference>
<keyword evidence="7 9" id="KW-1133">Transmembrane helix</keyword>
<evidence type="ECO:0000313" key="13">
    <source>
        <dbReference type="Proteomes" id="UP000186705"/>
    </source>
</evidence>
<keyword evidence="4 9" id="KW-0812">Transmembrane</keyword>
<keyword evidence="13" id="KW-1185">Reference proteome</keyword>
<evidence type="ECO:0000256" key="8">
    <source>
        <dbReference type="ARBA" id="ARBA00023136"/>
    </source>
</evidence>
<dbReference type="GO" id="GO:0005886">
    <property type="term" value="C:plasma membrane"/>
    <property type="evidence" value="ECO:0007669"/>
    <property type="project" value="UniProtKB-SubCell"/>
</dbReference>
<dbReference type="PANTHER" id="PTHR43394:SF1">
    <property type="entry name" value="ATP-BINDING CASSETTE SUB-FAMILY B MEMBER 10, MITOCHONDRIAL"/>
    <property type="match status" value="1"/>
</dbReference>
<feature type="transmembrane region" description="Helical" evidence="9">
    <location>
        <begin position="125"/>
        <end position="149"/>
    </location>
</feature>
<dbReference type="Pfam" id="PF00005">
    <property type="entry name" value="ABC_tran"/>
    <property type="match status" value="1"/>
</dbReference>
<protein>
    <submittedName>
        <fullName evidence="12">Multidrug ABC transporter ATP-binding protein</fullName>
    </submittedName>
</protein>
<keyword evidence="5" id="KW-0547">Nucleotide-binding</keyword>
<proteinExistence type="predicted"/>
<keyword evidence="6 12" id="KW-0067">ATP-binding</keyword>
<evidence type="ECO:0000259" key="11">
    <source>
        <dbReference type="PROSITE" id="PS50929"/>
    </source>
</evidence>
<evidence type="ECO:0000256" key="1">
    <source>
        <dbReference type="ARBA" id="ARBA00004651"/>
    </source>
</evidence>
<feature type="transmembrane region" description="Helical" evidence="9">
    <location>
        <begin position="278"/>
        <end position="296"/>
    </location>
</feature>
<evidence type="ECO:0000256" key="6">
    <source>
        <dbReference type="ARBA" id="ARBA00022840"/>
    </source>
</evidence>
<dbReference type="SUPFAM" id="SSF90123">
    <property type="entry name" value="ABC transporter transmembrane region"/>
    <property type="match status" value="1"/>
</dbReference>
<dbReference type="CDD" id="cd18548">
    <property type="entry name" value="ABC_6TM_Tm287_like"/>
    <property type="match status" value="1"/>
</dbReference>
<dbReference type="OrthoDB" id="9762778at2"/>
<dbReference type="PROSITE" id="PS00211">
    <property type="entry name" value="ABC_TRANSPORTER_1"/>
    <property type="match status" value="1"/>
</dbReference>
<dbReference type="SMART" id="SM00382">
    <property type="entry name" value="AAA"/>
    <property type="match status" value="1"/>
</dbReference>
<keyword evidence="3" id="KW-1003">Cell membrane</keyword>
<feature type="domain" description="ABC transmembrane type-1" evidence="11">
    <location>
        <begin position="16"/>
        <end position="298"/>
    </location>
</feature>
<dbReference type="PANTHER" id="PTHR43394">
    <property type="entry name" value="ATP-DEPENDENT PERMEASE MDL1, MITOCHONDRIAL"/>
    <property type="match status" value="1"/>
</dbReference>
<dbReference type="GeneID" id="78275318"/>
<keyword evidence="2" id="KW-0813">Transport</keyword>
<evidence type="ECO:0000256" key="3">
    <source>
        <dbReference type="ARBA" id="ARBA00022475"/>
    </source>
</evidence>
<feature type="transmembrane region" description="Helical" evidence="9">
    <location>
        <begin position="241"/>
        <end position="258"/>
    </location>
</feature>
<dbReference type="InterPro" id="IPR039421">
    <property type="entry name" value="Type_1_exporter"/>
</dbReference>
<dbReference type="STRING" id="1862672.BO225_05065"/>
<sequence>MKLIWKTTIQYKKLLLINFISVFGFALAELGIPTLIAQMIDRGVNQKDPATLRSDFMIILIIAFLGVLGTSILAFTSTRISTNVTYDLRKKIFDHSMGFSHSEMEKFGIASMITRTNNDAYQIMLFLNTILRSAMIAPVMMIVCAILIIKTSLPLSSIIFVTIPIIIFGVIYFAKVTAPISEKQQKALDSINRILRENMSGIRVIRSFNKEKEEEARFQKENAWYTSLSTRLFKWMSCSEPVFFFLMNLASVLIYYFASIMISNYTLQIGQLIALTEYLFHAMMSVLVFCMVFMMYPRANVSAKRIQEVLDTKISIQDQGEKSLKEVNELTFSHVSFHYTGGEEKVLDDLSFTIKKGEKLAVIGSTGSGKSTLVKLIPRFYEPTKGEILINDINYEQYDLHSLRKQIAFMFQKPHIFKGTIRENISFGRSDASREEIEEAATLAQARSFILEKGDGFEEEIDEEGANLSGGQKQRLSIARALLKQASINIYDDSFSALDFKTDAMLRKAIEPLQKDSIFIIVAQRVGTILDADHILVLNEGKQVGFGRHEELLKTCPIYKEIVLSQISEEEVEKYVQKTALS</sequence>